<feature type="signal peptide" evidence="2">
    <location>
        <begin position="1"/>
        <end position="21"/>
    </location>
</feature>
<evidence type="ECO:0000256" key="2">
    <source>
        <dbReference type="SAM" id="SignalP"/>
    </source>
</evidence>
<evidence type="ECO:0008006" key="5">
    <source>
        <dbReference type="Google" id="ProtNLM"/>
    </source>
</evidence>
<protein>
    <recommendedName>
        <fullName evidence="5">Astrotactin-2</fullName>
    </recommendedName>
</protein>
<accession>A0ABN9VUH2</accession>
<gene>
    <name evidence="3" type="ORF">PCOR1329_LOCUS61316</name>
</gene>
<evidence type="ECO:0000313" key="4">
    <source>
        <dbReference type="Proteomes" id="UP001189429"/>
    </source>
</evidence>
<dbReference type="PROSITE" id="PS51257">
    <property type="entry name" value="PROKAR_LIPOPROTEIN"/>
    <property type="match status" value="1"/>
</dbReference>
<comment type="caution">
    <text evidence="3">The sequence shown here is derived from an EMBL/GenBank/DDBJ whole genome shotgun (WGS) entry which is preliminary data.</text>
</comment>
<reference evidence="3" key="1">
    <citation type="submission" date="2023-10" db="EMBL/GenBank/DDBJ databases">
        <authorList>
            <person name="Chen Y."/>
            <person name="Shah S."/>
            <person name="Dougan E. K."/>
            <person name="Thang M."/>
            <person name="Chan C."/>
        </authorList>
    </citation>
    <scope>NUCLEOTIDE SEQUENCE [LARGE SCALE GENOMIC DNA]</scope>
</reference>
<feature type="compositionally biased region" description="Basic and acidic residues" evidence="1">
    <location>
        <begin position="154"/>
        <end position="165"/>
    </location>
</feature>
<dbReference type="EMBL" id="CAUYUJ010017713">
    <property type="protein sequence ID" value="CAK0877194.1"/>
    <property type="molecule type" value="Genomic_DNA"/>
</dbReference>
<keyword evidence="4" id="KW-1185">Reference proteome</keyword>
<sequence length="228" mass="24655">MGRAAARRARLAALLLAAARATGPACSGGGGGACPQREDSLLQVKSLRIHGTADNSGGGAEAPRRAHEGAEKIEHSLQGCFRRAPGDDPDEEYRYTSLLIDPIPTAMVRRQDLRPRQRLHRRVAVPQRPPFLPAAAAEGAELAGLQPLLPHQGPRPERPDRRPQEPRAGVPVRRHPREQGGVTGRRHPRPCCCPAAAMSPTTTPTARSWSGNTWDPWRTTGCLMPSRS</sequence>
<evidence type="ECO:0000256" key="1">
    <source>
        <dbReference type="SAM" id="MobiDB-lite"/>
    </source>
</evidence>
<feature type="region of interest" description="Disordered" evidence="1">
    <location>
        <begin position="147"/>
        <end position="228"/>
    </location>
</feature>
<organism evidence="3 4">
    <name type="scientific">Prorocentrum cordatum</name>
    <dbReference type="NCBI Taxonomy" id="2364126"/>
    <lineage>
        <taxon>Eukaryota</taxon>
        <taxon>Sar</taxon>
        <taxon>Alveolata</taxon>
        <taxon>Dinophyceae</taxon>
        <taxon>Prorocentrales</taxon>
        <taxon>Prorocentraceae</taxon>
        <taxon>Prorocentrum</taxon>
    </lineage>
</organism>
<feature type="compositionally biased region" description="Low complexity" evidence="1">
    <location>
        <begin position="195"/>
        <end position="207"/>
    </location>
</feature>
<name>A0ABN9VUH2_9DINO</name>
<dbReference type="Proteomes" id="UP001189429">
    <property type="component" value="Unassembled WGS sequence"/>
</dbReference>
<proteinExistence type="predicted"/>
<evidence type="ECO:0000313" key="3">
    <source>
        <dbReference type="EMBL" id="CAK0877194.1"/>
    </source>
</evidence>
<keyword evidence="2" id="KW-0732">Signal</keyword>
<feature type="chain" id="PRO_5045194297" description="Astrotactin-2" evidence="2">
    <location>
        <begin position="22"/>
        <end position="228"/>
    </location>
</feature>